<dbReference type="Proteomes" id="UP000317835">
    <property type="component" value="Chromosome"/>
</dbReference>
<proteinExistence type="predicted"/>
<dbReference type="AlphaFoldDB" id="A0A518HC87"/>
<dbReference type="EMBL" id="CP036426">
    <property type="protein sequence ID" value="QDV38475.1"/>
    <property type="molecule type" value="Genomic_DNA"/>
</dbReference>
<organism evidence="2 3">
    <name type="scientific">Tautonia plasticadhaerens</name>
    <dbReference type="NCBI Taxonomy" id="2527974"/>
    <lineage>
        <taxon>Bacteria</taxon>
        <taxon>Pseudomonadati</taxon>
        <taxon>Planctomycetota</taxon>
        <taxon>Planctomycetia</taxon>
        <taxon>Isosphaerales</taxon>
        <taxon>Isosphaeraceae</taxon>
        <taxon>Tautonia</taxon>
    </lineage>
</organism>
<feature type="compositionally biased region" description="Low complexity" evidence="1">
    <location>
        <begin position="46"/>
        <end position="63"/>
    </location>
</feature>
<gene>
    <name evidence="2" type="ORF">ElP_64300</name>
</gene>
<evidence type="ECO:0000313" key="3">
    <source>
        <dbReference type="Proteomes" id="UP000317835"/>
    </source>
</evidence>
<name>A0A518HC87_9BACT</name>
<accession>A0A518HC87</accession>
<feature type="region of interest" description="Disordered" evidence="1">
    <location>
        <begin position="31"/>
        <end position="73"/>
    </location>
</feature>
<reference evidence="2 3" key="1">
    <citation type="submission" date="2019-02" db="EMBL/GenBank/DDBJ databases">
        <title>Deep-cultivation of Planctomycetes and their phenomic and genomic characterization uncovers novel biology.</title>
        <authorList>
            <person name="Wiegand S."/>
            <person name="Jogler M."/>
            <person name="Boedeker C."/>
            <person name="Pinto D."/>
            <person name="Vollmers J."/>
            <person name="Rivas-Marin E."/>
            <person name="Kohn T."/>
            <person name="Peeters S.H."/>
            <person name="Heuer A."/>
            <person name="Rast P."/>
            <person name="Oberbeckmann S."/>
            <person name="Bunk B."/>
            <person name="Jeske O."/>
            <person name="Meyerdierks A."/>
            <person name="Storesund J.E."/>
            <person name="Kallscheuer N."/>
            <person name="Luecker S."/>
            <person name="Lage O.M."/>
            <person name="Pohl T."/>
            <person name="Merkel B.J."/>
            <person name="Hornburger P."/>
            <person name="Mueller R.-W."/>
            <person name="Bruemmer F."/>
            <person name="Labrenz M."/>
            <person name="Spormann A.M."/>
            <person name="Op den Camp H."/>
            <person name="Overmann J."/>
            <person name="Amann R."/>
            <person name="Jetten M.S.M."/>
            <person name="Mascher T."/>
            <person name="Medema M.H."/>
            <person name="Devos D.P."/>
            <person name="Kaster A.-K."/>
            <person name="Ovreas L."/>
            <person name="Rohde M."/>
            <person name="Galperin M.Y."/>
            <person name="Jogler C."/>
        </authorList>
    </citation>
    <scope>NUCLEOTIDE SEQUENCE [LARGE SCALE GENOMIC DNA]</scope>
    <source>
        <strain evidence="2 3">ElP</strain>
    </source>
</reference>
<dbReference type="OrthoDB" id="274708at2"/>
<protein>
    <submittedName>
        <fullName evidence="2">Uncharacterized protein</fullName>
    </submittedName>
</protein>
<evidence type="ECO:0000313" key="2">
    <source>
        <dbReference type="EMBL" id="QDV38475.1"/>
    </source>
</evidence>
<dbReference type="RefSeq" id="WP_145276990.1">
    <property type="nucleotide sequence ID" value="NZ_CP036426.1"/>
</dbReference>
<evidence type="ECO:0000256" key="1">
    <source>
        <dbReference type="SAM" id="MobiDB-lite"/>
    </source>
</evidence>
<dbReference type="KEGG" id="tpla:ElP_64300"/>
<sequence length="249" mass="26022">MQRRLRRYVPGSEGLEGRRLLSSAQLVATPPAEVASVTSTGEGDPAATSARQASTATVAQQRQGPATRPLTQAQEQAREEMIATRLQRIDRLPAFLQLLDPGRPLPEEAVAVLQQELRGFVSRLRPPAGPIAEGFVDLLRDAISEASVKPETVAGLNAGTAALLGSAGASEQSIDRITDAMTALARTAAGSRQPIVVLTNDYALVLQTALGVGRPITRLDLLATQLPTATLNPQTAGLGSPTGGQAIGR</sequence>
<keyword evidence="3" id="KW-1185">Reference proteome</keyword>